<dbReference type="PANTHER" id="PTHR12864">
    <property type="entry name" value="RAN BINDING PROTEIN 9-RELATED"/>
    <property type="match status" value="1"/>
</dbReference>
<protein>
    <recommendedName>
        <fullName evidence="2">B30.2/SPRY domain-containing protein</fullName>
    </recommendedName>
</protein>
<organism evidence="3 4">
    <name type="scientific">Rhodotorula taiwanensis</name>
    <dbReference type="NCBI Taxonomy" id="741276"/>
    <lineage>
        <taxon>Eukaryota</taxon>
        <taxon>Fungi</taxon>
        <taxon>Dikarya</taxon>
        <taxon>Basidiomycota</taxon>
        <taxon>Pucciniomycotina</taxon>
        <taxon>Microbotryomycetes</taxon>
        <taxon>Sporidiobolales</taxon>
        <taxon>Sporidiobolaceae</taxon>
        <taxon>Rhodotorula</taxon>
    </lineage>
</organism>
<dbReference type="InterPro" id="IPR043136">
    <property type="entry name" value="B30.2/SPRY_sf"/>
</dbReference>
<gene>
    <name evidence="3" type="ORF">BMF94_3786</name>
</gene>
<reference evidence="3 4" key="1">
    <citation type="journal article" date="2018" name="Front. Microbiol.">
        <title>Prospects for Fungal Bioremediation of Acidic Radioactive Waste Sites: Characterization and Genome Sequence of Rhodotorula taiwanensis MD1149.</title>
        <authorList>
            <person name="Tkavc R."/>
            <person name="Matrosova V.Y."/>
            <person name="Grichenko O.E."/>
            <person name="Gostincar C."/>
            <person name="Volpe R.P."/>
            <person name="Klimenkova P."/>
            <person name="Gaidamakova E.K."/>
            <person name="Zhou C.E."/>
            <person name="Stewart B.J."/>
            <person name="Lyman M.G."/>
            <person name="Malfatti S.A."/>
            <person name="Rubinfeld B."/>
            <person name="Courtot M."/>
            <person name="Singh J."/>
            <person name="Dalgard C.L."/>
            <person name="Hamilton T."/>
            <person name="Frey K.G."/>
            <person name="Gunde-Cimerman N."/>
            <person name="Dugan L."/>
            <person name="Daly M.J."/>
        </authorList>
    </citation>
    <scope>NUCLEOTIDE SEQUENCE [LARGE SCALE GENOMIC DNA]</scope>
    <source>
        <strain evidence="3 4">MD1149</strain>
    </source>
</reference>
<dbReference type="EMBL" id="PJQD01000039">
    <property type="protein sequence ID" value="POY73156.1"/>
    <property type="molecule type" value="Genomic_DNA"/>
</dbReference>
<dbReference type="PROSITE" id="PS50896">
    <property type="entry name" value="LISH"/>
    <property type="match status" value="1"/>
</dbReference>
<dbReference type="SMART" id="SM00449">
    <property type="entry name" value="SPRY"/>
    <property type="match status" value="1"/>
</dbReference>
<feature type="compositionally biased region" description="Basic and acidic residues" evidence="1">
    <location>
        <begin position="269"/>
        <end position="288"/>
    </location>
</feature>
<dbReference type="Proteomes" id="UP000237144">
    <property type="component" value="Unassembled WGS sequence"/>
</dbReference>
<feature type="domain" description="B30.2/SPRY" evidence="2">
    <location>
        <begin position="120"/>
        <end position="352"/>
    </location>
</feature>
<dbReference type="OrthoDB" id="25503at2759"/>
<dbReference type="InterPro" id="IPR024964">
    <property type="entry name" value="CTLH/CRA"/>
</dbReference>
<dbReference type="CDD" id="cd12909">
    <property type="entry name" value="SPRY_RanBP9_10"/>
    <property type="match status" value="1"/>
</dbReference>
<dbReference type="InterPro" id="IPR003877">
    <property type="entry name" value="SPRY_dom"/>
</dbReference>
<evidence type="ECO:0000313" key="4">
    <source>
        <dbReference type="Proteomes" id="UP000237144"/>
    </source>
</evidence>
<proteinExistence type="predicted"/>
<dbReference type="SMART" id="SM00757">
    <property type="entry name" value="CRA"/>
    <property type="match status" value="1"/>
</dbReference>
<feature type="compositionally biased region" description="Low complexity" evidence="1">
    <location>
        <begin position="616"/>
        <end position="637"/>
    </location>
</feature>
<name>A0A2S5B8Q6_9BASI</name>
<sequence>MNDTSPSTLFDYYPRSDSTAAPRASGSNLLPVSPRRPAHSLALAPHAYSVLNPRSEPFMQPFAVPSYLRHARLFSDRFATAPSDPTSTKVGAAQTLHTAGQATATDYKGKFKQATTLPPSATATSSATSPVVRDPILLPTCWNKDDACALLELTSDALGASFAGSAKNGDRDAAAVRANRPVPNQAGVYYFEVKILDKGVSGYIGIGLCQRSVSMSRLPGWEDKSYGYHADDGRAFCCQGTGEPFGPVFTTGDIIGCGIDWTDAGPPRGPRERTGVKSSARDRERERSAAGSGAADKDKDKDKAGGGGRVFFTKNGQFIDYAFCNLQGTLYPTIGLRTPNEAVRANFGAEPFAFDIESLVLVSIRSHHAQERKRAVLARLATLPPPSYIASPSHFLPSPVAASTPPIPALLPPSDRERLHETIQSLVSGYLHHHGFGGTAERFEKQLKEERRERAIGLIPSTATDSAATAQGDSNRSTEPTDTSSGGNEAAQLATYRAEVRSALLSGTAAGAERALRLIESHFPAVLASDSATTTTTTTTTTLSTAAGVNKVGANDAVEVVFRLKCRVFVEAAQEWSRANRDPAGMEHSTTTAGGKISHVEPIAAPEGDEDTAMMSSSVVAGDPPSAPSPSASSPLTLDSLLSLGQSLHAEYGSDPRPRVREELQAVLGLMAYRDPEKEATGRTAELLAKSERENLVDQVNRAVMRASGLPPVPALEALFRHATASIQLAAELGSGGAAMIDLRAQVLGR</sequence>
<dbReference type="InterPro" id="IPR013320">
    <property type="entry name" value="ConA-like_dom_sf"/>
</dbReference>
<feature type="region of interest" description="Disordered" evidence="1">
    <location>
        <begin position="1"/>
        <end position="32"/>
    </location>
</feature>
<dbReference type="InterPro" id="IPR050618">
    <property type="entry name" value="Ubq-SigPath_Reg"/>
</dbReference>
<feature type="region of interest" description="Disordered" evidence="1">
    <location>
        <begin position="456"/>
        <end position="490"/>
    </location>
</feature>
<dbReference type="PROSITE" id="PS50188">
    <property type="entry name" value="B302_SPRY"/>
    <property type="match status" value="1"/>
</dbReference>
<comment type="caution">
    <text evidence="3">The sequence shown here is derived from an EMBL/GenBank/DDBJ whole genome shotgun (WGS) entry which is preliminary data.</text>
</comment>
<feature type="region of interest" description="Disordered" evidence="1">
    <location>
        <begin position="260"/>
        <end position="306"/>
    </location>
</feature>
<dbReference type="STRING" id="741276.A0A2S5B8Q6"/>
<dbReference type="Gene3D" id="2.60.120.920">
    <property type="match status" value="1"/>
</dbReference>
<evidence type="ECO:0000256" key="1">
    <source>
        <dbReference type="SAM" id="MobiDB-lite"/>
    </source>
</evidence>
<evidence type="ECO:0000259" key="2">
    <source>
        <dbReference type="PROSITE" id="PS50188"/>
    </source>
</evidence>
<evidence type="ECO:0000313" key="3">
    <source>
        <dbReference type="EMBL" id="POY73156.1"/>
    </source>
</evidence>
<keyword evidence="4" id="KW-1185">Reference proteome</keyword>
<dbReference type="InterPro" id="IPR001870">
    <property type="entry name" value="B30.2/SPRY"/>
</dbReference>
<dbReference type="AlphaFoldDB" id="A0A2S5B8Q6"/>
<accession>A0A2S5B8Q6</accession>
<dbReference type="Pfam" id="PF10607">
    <property type="entry name" value="CTLH"/>
    <property type="match status" value="1"/>
</dbReference>
<dbReference type="InterPro" id="IPR013144">
    <property type="entry name" value="CRA_dom"/>
</dbReference>
<dbReference type="InterPro" id="IPR035782">
    <property type="entry name" value="SPRY_RanBP9/10"/>
</dbReference>
<feature type="region of interest" description="Disordered" evidence="1">
    <location>
        <begin position="611"/>
        <end position="637"/>
    </location>
</feature>
<dbReference type="SUPFAM" id="SSF49899">
    <property type="entry name" value="Concanavalin A-like lectins/glucanases"/>
    <property type="match status" value="1"/>
</dbReference>
<feature type="compositionally biased region" description="Polar residues" evidence="1">
    <location>
        <begin position="461"/>
        <end position="487"/>
    </location>
</feature>
<dbReference type="Pfam" id="PF00622">
    <property type="entry name" value="SPRY"/>
    <property type="match status" value="2"/>
</dbReference>
<dbReference type="InterPro" id="IPR006594">
    <property type="entry name" value="LisH"/>
</dbReference>
<feature type="compositionally biased region" description="Basic and acidic residues" evidence="1">
    <location>
        <begin position="295"/>
        <end position="304"/>
    </location>
</feature>